<evidence type="ECO:0000313" key="2">
    <source>
        <dbReference type="Proteomes" id="UP000762253"/>
    </source>
</evidence>
<organism evidence="1 2">
    <name type="scientific">Brasilonema octagenarum UFV-OR1</name>
    <dbReference type="NCBI Taxonomy" id="417115"/>
    <lineage>
        <taxon>Bacteria</taxon>
        <taxon>Bacillati</taxon>
        <taxon>Cyanobacteriota</taxon>
        <taxon>Cyanophyceae</taxon>
        <taxon>Nostocales</taxon>
        <taxon>Scytonemataceae</taxon>
        <taxon>Brasilonema</taxon>
        <taxon>Octagenarum group</taxon>
    </lineage>
</organism>
<name>A0ABX1MC31_9CYAN</name>
<gene>
    <name evidence="1" type="ORF">DP115_26455</name>
</gene>
<comment type="caution">
    <text evidence="1">The sequence shown here is derived from an EMBL/GenBank/DDBJ whole genome shotgun (WGS) entry which is preliminary data.</text>
</comment>
<proteinExistence type="predicted"/>
<keyword evidence="2" id="KW-1185">Reference proteome</keyword>
<reference evidence="1 2" key="1">
    <citation type="submission" date="2018-06" db="EMBL/GenBank/DDBJ databases">
        <title>Comparative genomics of Brasilonema spp. strains.</title>
        <authorList>
            <person name="Alvarenga D.O."/>
            <person name="Fiore M.F."/>
            <person name="Varani A.M."/>
        </authorList>
    </citation>
    <scope>NUCLEOTIDE SEQUENCE [LARGE SCALE GENOMIC DNA]</scope>
    <source>
        <strain evidence="1 2">UFV-OR1</strain>
    </source>
</reference>
<evidence type="ECO:0008006" key="3">
    <source>
        <dbReference type="Google" id="ProtNLM"/>
    </source>
</evidence>
<sequence length="72" mass="8200">MKQPGHSAIDYTFKKHREQGTENREQGNGVSFIRWGRVIAPLGRSQATPKIFVVQLSFNSWRTAPFPAMLNI</sequence>
<evidence type="ECO:0000313" key="1">
    <source>
        <dbReference type="EMBL" id="NMF66093.1"/>
    </source>
</evidence>
<dbReference type="Proteomes" id="UP000762253">
    <property type="component" value="Unassembled WGS sequence"/>
</dbReference>
<accession>A0ABX1MC31</accession>
<protein>
    <recommendedName>
        <fullName evidence="3">Transposase</fullName>
    </recommendedName>
</protein>
<dbReference type="EMBL" id="QMEC01000134">
    <property type="protein sequence ID" value="NMF66093.1"/>
    <property type="molecule type" value="Genomic_DNA"/>
</dbReference>